<dbReference type="RefSeq" id="WP_106199692.1">
    <property type="nucleotide sequence ID" value="NZ_JAXEIU010000005.1"/>
</dbReference>
<evidence type="ECO:0000256" key="1">
    <source>
        <dbReference type="SAM" id="Phobius"/>
    </source>
</evidence>
<feature type="transmembrane region" description="Helical" evidence="1">
    <location>
        <begin position="57"/>
        <end position="81"/>
    </location>
</feature>
<keyword evidence="4" id="KW-1185">Reference proteome</keyword>
<keyword evidence="1" id="KW-0472">Membrane</keyword>
<proteinExistence type="predicted"/>
<dbReference type="SUPFAM" id="SSF56300">
    <property type="entry name" value="Metallo-dependent phosphatases"/>
    <property type="match status" value="1"/>
</dbReference>
<dbReference type="Proteomes" id="UP000245523">
    <property type="component" value="Unassembled WGS sequence"/>
</dbReference>
<accession>A0ABX5LMJ6</accession>
<dbReference type="InterPro" id="IPR051158">
    <property type="entry name" value="Metallophosphoesterase_sf"/>
</dbReference>
<dbReference type="InterPro" id="IPR029052">
    <property type="entry name" value="Metallo-depent_PP-like"/>
</dbReference>
<dbReference type="Gene3D" id="3.60.21.10">
    <property type="match status" value="1"/>
</dbReference>
<feature type="domain" description="Calcineurin-like phosphoesterase" evidence="2">
    <location>
        <begin position="143"/>
        <end position="308"/>
    </location>
</feature>
<comment type="caution">
    <text evidence="3">The sequence shown here is derived from an EMBL/GenBank/DDBJ whole genome shotgun (WGS) entry which is preliminary data.</text>
</comment>
<evidence type="ECO:0000313" key="4">
    <source>
        <dbReference type="Proteomes" id="UP000245523"/>
    </source>
</evidence>
<dbReference type="EMBL" id="QGHD01000029">
    <property type="protein sequence ID" value="PWK93239.1"/>
    <property type="molecule type" value="Genomic_DNA"/>
</dbReference>
<feature type="transmembrane region" description="Helical" evidence="1">
    <location>
        <begin position="6"/>
        <end position="22"/>
    </location>
</feature>
<evidence type="ECO:0000259" key="2">
    <source>
        <dbReference type="Pfam" id="PF00149"/>
    </source>
</evidence>
<dbReference type="Pfam" id="PF00149">
    <property type="entry name" value="Metallophos"/>
    <property type="match status" value="1"/>
</dbReference>
<gene>
    <name evidence="3" type="ORF">B0H50_1297</name>
</gene>
<dbReference type="PANTHER" id="PTHR31302">
    <property type="entry name" value="TRANSMEMBRANE PROTEIN WITH METALLOPHOSPHOESTERASE DOMAIN-RELATED"/>
    <property type="match status" value="1"/>
</dbReference>
<name>A0ABX5LMJ6_9BACT</name>
<feature type="transmembrane region" description="Helical" evidence="1">
    <location>
        <begin position="29"/>
        <end position="45"/>
    </location>
</feature>
<dbReference type="PANTHER" id="PTHR31302:SF0">
    <property type="entry name" value="TRANSMEMBRANE PROTEIN WITH METALLOPHOSPHOESTERASE DOMAIN"/>
    <property type="match status" value="1"/>
</dbReference>
<organism evidence="3 4">
    <name type="scientific">Hallerella porci</name>
    <dbReference type="NCBI Taxonomy" id="1945871"/>
    <lineage>
        <taxon>Bacteria</taxon>
        <taxon>Pseudomonadati</taxon>
        <taxon>Fibrobacterota</taxon>
        <taxon>Fibrobacteria</taxon>
        <taxon>Fibrobacterales</taxon>
        <taxon>Fibrobacteraceae</taxon>
        <taxon>Hallerella</taxon>
    </lineage>
</organism>
<feature type="transmembrane region" description="Helical" evidence="1">
    <location>
        <begin position="101"/>
        <end position="118"/>
    </location>
</feature>
<sequence>MIFFGIILVVFALLFWNIRQIIPGKCGSLIAGVLLAMTFLCFLFRENFFACVGQTFLFVWLCQALLLYLLFDFFLLGKFLLFRIQKKKTENAKIKIWGSRILFGLSLLIAAIFLGIGIPHNSDYKIRELTIPTNGENFSAIYFSDLHLNPLFQRSKFEKLIAQADSIQPDFILFGGDLADISDSSMTNAGYDSLFRKLVSKSKILTLAVTGNHEAYMERSGADPEGWLRKVGAVVLNDETICTPVACFTGRVDFQVAKIREIPRKNLKELLPSDLSLPWILMDHQPKGIEKDYMGRLPNLALSGHTHRGQFFPGTVIINLVWRHAYGFSLLDGVPWLVTSGLDSWGLPVRIFSDTEFWVIHFISKN</sequence>
<protein>
    <recommendedName>
        <fullName evidence="2">Calcineurin-like phosphoesterase domain-containing protein</fullName>
    </recommendedName>
</protein>
<dbReference type="InterPro" id="IPR004843">
    <property type="entry name" value="Calcineurin-like_PHP"/>
</dbReference>
<keyword evidence="1" id="KW-1133">Transmembrane helix</keyword>
<reference evidence="3 4" key="1">
    <citation type="submission" date="2018-05" db="EMBL/GenBank/DDBJ databases">
        <title>Animal gut microbial communities from fecal samples from Wisconsin, USA.</title>
        <authorList>
            <person name="Neumann A."/>
        </authorList>
    </citation>
    <scope>NUCLEOTIDE SEQUENCE [LARGE SCALE GENOMIC DNA]</scope>
    <source>
        <strain evidence="3 4">UWS4</strain>
    </source>
</reference>
<evidence type="ECO:0000313" key="3">
    <source>
        <dbReference type="EMBL" id="PWK93239.1"/>
    </source>
</evidence>
<keyword evidence="1" id="KW-0812">Transmembrane</keyword>